<dbReference type="PRINTS" id="PR00411">
    <property type="entry name" value="PNDRDTASEI"/>
</dbReference>
<feature type="domain" description="Glucose-methanol-choline oxidoreductase N-terminal" evidence="5">
    <location>
        <begin position="8"/>
        <end position="304"/>
    </location>
</feature>
<evidence type="ECO:0000256" key="3">
    <source>
        <dbReference type="ARBA" id="ARBA00022827"/>
    </source>
</evidence>
<evidence type="ECO:0000256" key="4">
    <source>
        <dbReference type="ARBA" id="ARBA00023002"/>
    </source>
</evidence>
<keyword evidence="8" id="KW-1185">Reference proteome</keyword>
<sequence length="531" mass="57813">MAETIDVVIVGAGPAGAVAAKEFTDHGYRVVCLEQGDWPDYAKARSGHADFELGARKHWNWDPNVRRGFGDYPVDDRESDITALMYAGVGGASVIYAAHWERFVPADFRTRMMDGVGDDWPYSYWDLEPYYTEIEQQFGISGFGGDTSFPAAEDPPLPPVPLNKVGRRGAEAMHELGWHWWPGTNAIATRDYGPLHVCGQRTACPFGCPTGAKGSVDRTHWRGLVAAGLELRAGVTVEQVLTDRGRACGVVYVDESGSHHQLRANVVILAANALGTPRILLNSADGSGIANSTDLVGRRLMMHPFGNAIGLFDEDMESWRGPFGQYLHSLQFYETDLSRGFVRGAKWELMPAGGPLTAMLPGVWGDEPVWGPRFTSVLRERFGRAAFWGVICEDLPDPGNRVTISADTDARGVPGVSISYRISANSEAMMEWNLARIGEVLEVMGARETIFNSHLRGTGWHLLGTTVMGDDPAGSVVDQWGRCHDVENLFVIDGSTFPTASGVNPTATIAAAALRSIRHLIAQRADVRVSA</sequence>
<dbReference type="PANTHER" id="PTHR46056:SF12">
    <property type="entry name" value="LONG-CHAIN-ALCOHOL OXIDASE"/>
    <property type="match status" value="1"/>
</dbReference>
<comment type="similarity">
    <text evidence="1">Belongs to the GMC oxidoreductase family.</text>
</comment>
<dbReference type="Proteomes" id="UP001500393">
    <property type="component" value="Unassembled WGS sequence"/>
</dbReference>
<dbReference type="Pfam" id="PF00732">
    <property type="entry name" value="GMC_oxred_N"/>
    <property type="match status" value="1"/>
</dbReference>
<accession>A0ABN2EPC7</accession>
<comment type="caution">
    <text evidence="7">The sequence shown here is derived from an EMBL/GenBank/DDBJ whole genome shotgun (WGS) entry which is preliminary data.</text>
</comment>
<evidence type="ECO:0000256" key="1">
    <source>
        <dbReference type="ARBA" id="ARBA00010790"/>
    </source>
</evidence>
<dbReference type="SUPFAM" id="SSF54373">
    <property type="entry name" value="FAD-linked reductases, C-terminal domain"/>
    <property type="match status" value="1"/>
</dbReference>
<feature type="domain" description="Glucose-methanol-choline oxidoreductase C-terminal" evidence="6">
    <location>
        <begin position="396"/>
        <end position="513"/>
    </location>
</feature>
<keyword evidence="3" id="KW-0274">FAD</keyword>
<dbReference type="Pfam" id="PF05199">
    <property type="entry name" value="GMC_oxred_C"/>
    <property type="match status" value="1"/>
</dbReference>
<evidence type="ECO:0000259" key="5">
    <source>
        <dbReference type="Pfam" id="PF00732"/>
    </source>
</evidence>
<organism evidence="7 8">
    <name type="scientific">Kribbella sancticallisti</name>
    <dbReference type="NCBI Taxonomy" id="460087"/>
    <lineage>
        <taxon>Bacteria</taxon>
        <taxon>Bacillati</taxon>
        <taxon>Actinomycetota</taxon>
        <taxon>Actinomycetes</taxon>
        <taxon>Propionibacteriales</taxon>
        <taxon>Kribbellaceae</taxon>
        <taxon>Kribbella</taxon>
    </lineage>
</organism>
<gene>
    <name evidence="7" type="ORF">GCM10009789_76400</name>
</gene>
<dbReference type="InterPro" id="IPR000172">
    <property type="entry name" value="GMC_OxRdtase_N"/>
</dbReference>
<evidence type="ECO:0000259" key="6">
    <source>
        <dbReference type="Pfam" id="PF05199"/>
    </source>
</evidence>
<proteinExistence type="inferred from homology"/>
<evidence type="ECO:0000313" key="8">
    <source>
        <dbReference type="Proteomes" id="UP001500393"/>
    </source>
</evidence>
<keyword evidence="2" id="KW-0285">Flavoprotein</keyword>
<dbReference type="InterPro" id="IPR036188">
    <property type="entry name" value="FAD/NAD-bd_sf"/>
</dbReference>
<dbReference type="EMBL" id="BAAAOS010000059">
    <property type="protein sequence ID" value="GAA1610763.1"/>
    <property type="molecule type" value="Genomic_DNA"/>
</dbReference>
<dbReference type="Gene3D" id="3.50.50.60">
    <property type="entry name" value="FAD/NAD(P)-binding domain"/>
    <property type="match status" value="2"/>
</dbReference>
<reference evidence="7 8" key="1">
    <citation type="journal article" date="2019" name="Int. J. Syst. Evol. Microbiol.">
        <title>The Global Catalogue of Microorganisms (GCM) 10K type strain sequencing project: providing services to taxonomists for standard genome sequencing and annotation.</title>
        <authorList>
            <consortium name="The Broad Institute Genomics Platform"/>
            <consortium name="The Broad Institute Genome Sequencing Center for Infectious Disease"/>
            <person name="Wu L."/>
            <person name="Ma J."/>
        </authorList>
    </citation>
    <scope>NUCLEOTIDE SEQUENCE [LARGE SCALE GENOMIC DNA]</scope>
    <source>
        <strain evidence="7 8">JCM 14969</strain>
    </source>
</reference>
<keyword evidence="4" id="KW-0560">Oxidoreductase</keyword>
<evidence type="ECO:0000256" key="2">
    <source>
        <dbReference type="ARBA" id="ARBA00022630"/>
    </source>
</evidence>
<name>A0ABN2EPC7_9ACTN</name>
<dbReference type="SUPFAM" id="SSF51905">
    <property type="entry name" value="FAD/NAD(P)-binding domain"/>
    <property type="match status" value="1"/>
</dbReference>
<dbReference type="PANTHER" id="PTHR46056">
    <property type="entry name" value="LONG-CHAIN-ALCOHOL OXIDASE"/>
    <property type="match status" value="1"/>
</dbReference>
<dbReference type="RefSeq" id="WP_344221626.1">
    <property type="nucleotide sequence ID" value="NZ_BAAAOS010000059.1"/>
</dbReference>
<dbReference type="InterPro" id="IPR007867">
    <property type="entry name" value="GMC_OxRtase_C"/>
</dbReference>
<evidence type="ECO:0000313" key="7">
    <source>
        <dbReference type="EMBL" id="GAA1610763.1"/>
    </source>
</evidence>
<protein>
    <submittedName>
        <fullName evidence="7">GMC family oxidoreductase</fullName>
    </submittedName>
</protein>